<dbReference type="RefSeq" id="WP_029990116.1">
    <property type="nucleotide sequence ID" value="NZ_ATMJ01000016.1"/>
</dbReference>
<evidence type="ECO:0000313" key="2">
    <source>
        <dbReference type="Proteomes" id="UP000028602"/>
    </source>
</evidence>
<dbReference type="AlphaFoldDB" id="A0A085JCY7"/>
<evidence type="ECO:0000313" key="1">
    <source>
        <dbReference type="EMBL" id="KFD18333.1"/>
    </source>
</evidence>
<keyword evidence="2" id="KW-1185">Reference proteome</keyword>
<dbReference type="EMBL" id="JMPR01000038">
    <property type="protein sequence ID" value="KFD18333.1"/>
    <property type="molecule type" value="Genomic_DNA"/>
</dbReference>
<evidence type="ECO:0008006" key="3">
    <source>
        <dbReference type="Google" id="ProtNLM"/>
    </source>
</evidence>
<sequence length="96" mass="11041">MDYPSENIQIALYTPVTLPDGTRIEQITLREPRVRDRIAFAKDHGQEEEKEARMIAALCNLTEQDIWLLTAADYIQLTDAFNVFMLPPEKRMKSGS</sequence>
<dbReference type="InterPro" id="IPR019289">
    <property type="entry name" value="Phage_tail_E/E"/>
</dbReference>
<gene>
    <name evidence="1" type="ORF">GTPT_2523</name>
</gene>
<accession>A0A085JCY7</accession>
<name>A0A085JCY7_9GAMM</name>
<dbReference type="eggNOG" id="ENOG50339KB">
    <property type="taxonomic scope" value="Bacteria"/>
</dbReference>
<organism evidence="1 2">
    <name type="scientific">Tatumella ptyseos ATCC 33301</name>
    <dbReference type="NCBI Taxonomy" id="1005995"/>
    <lineage>
        <taxon>Bacteria</taxon>
        <taxon>Pseudomonadati</taxon>
        <taxon>Pseudomonadota</taxon>
        <taxon>Gammaproteobacteria</taxon>
        <taxon>Enterobacterales</taxon>
        <taxon>Erwiniaceae</taxon>
        <taxon>Tatumella</taxon>
    </lineage>
</organism>
<dbReference type="OrthoDB" id="7870527at2"/>
<reference evidence="1 2" key="1">
    <citation type="submission" date="2014-05" db="EMBL/GenBank/DDBJ databases">
        <title>ATOL: Assembling a taxonomically balanced genome-scale reconstruction of the evolutionary history of the Enterobacteriaceae.</title>
        <authorList>
            <person name="Plunkett G.III."/>
            <person name="Neeno-Eckwall E.C."/>
            <person name="Glasner J.D."/>
            <person name="Perna N.T."/>
        </authorList>
    </citation>
    <scope>NUCLEOTIDE SEQUENCE [LARGE SCALE GENOMIC DNA]</scope>
    <source>
        <strain evidence="1 2">ATCC 33301</strain>
    </source>
</reference>
<proteinExistence type="predicted"/>
<dbReference type="Pfam" id="PF10109">
    <property type="entry name" value="Phage_TAC_7"/>
    <property type="match status" value="1"/>
</dbReference>
<protein>
    <recommendedName>
        <fullName evidence="3">Phage tail assembly protein</fullName>
    </recommendedName>
</protein>
<comment type="caution">
    <text evidence="1">The sequence shown here is derived from an EMBL/GenBank/DDBJ whole genome shotgun (WGS) entry which is preliminary data.</text>
</comment>
<dbReference type="Proteomes" id="UP000028602">
    <property type="component" value="Unassembled WGS sequence"/>
</dbReference>